<dbReference type="OrthoDB" id="1883493at2759"/>
<accession>A0A4Z2IXR6</accession>
<dbReference type="SUPFAM" id="SSF52058">
    <property type="entry name" value="L domain-like"/>
    <property type="match status" value="1"/>
</dbReference>
<proteinExistence type="predicted"/>
<dbReference type="AlphaFoldDB" id="A0A4Z2IXR6"/>
<evidence type="ECO:0000256" key="2">
    <source>
        <dbReference type="ARBA" id="ARBA00022729"/>
    </source>
</evidence>
<dbReference type="Gene3D" id="3.80.10.10">
    <property type="entry name" value="Ribonuclease Inhibitor"/>
    <property type="match status" value="1"/>
</dbReference>
<dbReference type="InterPro" id="IPR001611">
    <property type="entry name" value="Leu-rich_rpt"/>
</dbReference>
<dbReference type="Pfam" id="PF00560">
    <property type="entry name" value="LRR_1"/>
    <property type="match status" value="1"/>
</dbReference>
<dbReference type="InterPro" id="IPR050328">
    <property type="entry name" value="Dev_Immune_Receptor"/>
</dbReference>
<keyword evidence="4" id="KW-0675">Receptor</keyword>
<reference evidence="4 5" key="1">
    <citation type="submission" date="2019-03" db="EMBL/GenBank/DDBJ databases">
        <title>First draft genome of Liparis tanakae, snailfish: a comprehensive survey of snailfish specific genes.</title>
        <authorList>
            <person name="Kim W."/>
            <person name="Song I."/>
            <person name="Jeong J.-H."/>
            <person name="Kim D."/>
            <person name="Kim S."/>
            <person name="Ryu S."/>
            <person name="Song J.Y."/>
            <person name="Lee S.K."/>
        </authorList>
    </citation>
    <scope>NUCLEOTIDE SEQUENCE [LARGE SCALE GENOMIC DNA]</scope>
    <source>
        <tissue evidence="4">Muscle</tissue>
    </source>
</reference>
<evidence type="ECO:0000313" key="4">
    <source>
        <dbReference type="EMBL" id="TNN82324.1"/>
    </source>
</evidence>
<gene>
    <name evidence="4" type="primary">LGR6</name>
    <name evidence="4" type="ORF">EYF80_007445</name>
</gene>
<dbReference type="InterPro" id="IPR032675">
    <property type="entry name" value="LRR_dom_sf"/>
</dbReference>
<keyword evidence="2" id="KW-0732">Signal</keyword>
<evidence type="ECO:0000313" key="5">
    <source>
        <dbReference type="Proteomes" id="UP000314294"/>
    </source>
</evidence>
<dbReference type="PANTHER" id="PTHR24373">
    <property type="entry name" value="SLIT RELATED LEUCINE-RICH REPEAT NEURONAL PROTEIN"/>
    <property type="match status" value="1"/>
</dbReference>
<keyword evidence="5" id="KW-1185">Reference proteome</keyword>
<organism evidence="4 5">
    <name type="scientific">Liparis tanakae</name>
    <name type="common">Tanaka's snailfish</name>
    <dbReference type="NCBI Taxonomy" id="230148"/>
    <lineage>
        <taxon>Eukaryota</taxon>
        <taxon>Metazoa</taxon>
        <taxon>Chordata</taxon>
        <taxon>Craniata</taxon>
        <taxon>Vertebrata</taxon>
        <taxon>Euteleostomi</taxon>
        <taxon>Actinopterygii</taxon>
        <taxon>Neopterygii</taxon>
        <taxon>Teleostei</taxon>
        <taxon>Neoteleostei</taxon>
        <taxon>Acanthomorphata</taxon>
        <taxon>Eupercaria</taxon>
        <taxon>Perciformes</taxon>
        <taxon>Cottioidei</taxon>
        <taxon>Cottales</taxon>
        <taxon>Liparidae</taxon>
        <taxon>Liparis</taxon>
    </lineage>
</organism>
<dbReference type="Pfam" id="PF13855">
    <property type="entry name" value="LRR_8"/>
    <property type="match status" value="1"/>
</dbReference>
<evidence type="ECO:0000256" key="3">
    <source>
        <dbReference type="ARBA" id="ARBA00022737"/>
    </source>
</evidence>
<sequence length="220" mass="24749">MEVFWRLDANLLSEVPAGAFRGVRSLRHLWLDDNSLTEIPGTALDSLPSLQAMTLALNQITHIPDYAFTNLTALVVLDLNYNDLQEFPVAIRTLSKLQELDLTENRLSSVPVAGLGGLTHLKLRGNTELYESFSPDYFPRMRVIEMPYAYQCCVYGSCDSYKPAGQWDAEQSNPDEDIHRRTVAMYPIHADTHCEKALPYNVCVGTHAVHHTWRTPGTEG</sequence>
<dbReference type="SMART" id="SM00369">
    <property type="entry name" value="LRR_TYP"/>
    <property type="match status" value="5"/>
</dbReference>
<comment type="caution">
    <text evidence="4">The sequence shown here is derived from an EMBL/GenBank/DDBJ whole genome shotgun (WGS) entry which is preliminary data.</text>
</comment>
<dbReference type="Proteomes" id="UP000314294">
    <property type="component" value="Unassembled WGS sequence"/>
</dbReference>
<dbReference type="EMBL" id="SRLO01000040">
    <property type="protein sequence ID" value="TNN82324.1"/>
    <property type="molecule type" value="Genomic_DNA"/>
</dbReference>
<dbReference type="PROSITE" id="PS51450">
    <property type="entry name" value="LRR"/>
    <property type="match status" value="1"/>
</dbReference>
<protein>
    <submittedName>
        <fullName evidence="4">Leucine-rich repeat-containing G-protein coupled receptor 6</fullName>
    </submittedName>
</protein>
<keyword evidence="1" id="KW-0433">Leucine-rich repeat</keyword>
<name>A0A4Z2IXR6_9TELE</name>
<evidence type="ECO:0000256" key="1">
    <source>
        <dbReference type="ARBA" id="ARBA00022614"/>
    </source>
</evidence>
<dbReference type="InterPro" id="IPR003591">
    <property type="entry name" value="Leu-rich_rpt_typical-subtyp"/>
</dbReference>
<keyword evidence="3" id="KW-0677">Repeat</keyword>
<dbReference type="PANTHER" id="PTHR24373:SF275">
    <property type="entry name" value="TIR DOMAIN-CONTAINING PROTEIN"/>
    <property type="match status" value="1"/>
</dbReference>